<dbReference type="GO" id="GO:0030288">
    <property type="term" value="C:outer membrane-bounded periplasmic space"/>
    <property type="evidence" value="ECO:0007669"/>
    <property type="project" value="UniProtKB-ARBA"/>
</dbReference>
<feature type="domain" description="Solute-binding protein family 5" evidence="4">
    <location>
        <begin position="67"/>
        <end position="429"/>
    </location>
</feature>
<accession>A0A953M0A9</accession>
<dbReference type="PIRSF" id="PIRSF002741">
    <property type="entry name" value="MppA"/>
    <property type="match status" value="1"/>
</dbReference>
<dbReference type="Pfam" id="PF00496">
    <property type="entry name" value="SBP_bac_5"/>
    <property type="match status" value="1"/>
</dbReference>
<keyword evidence="2" id="KW-0813">Transport</keyword>
<dbReference type="Gene3D" id="3.40.190.10">
    <property type="entry name" value="Periplasmic binding protein-like II"/>
    <property type="match status" value="1"/>
</dbReference>
<gene>
    <name evidence="5" type="ORF">K8I29_10495</name>
</gene>
<dbReference type="GO" id="GO:1904680">
    <property type="term" value="F:peptide transmembrane transporter activity"/>
    <property type="evidence" value="ECO:0007669"/>
    <property type="project" value="TreeGrafter"/>
</dbReference>
<evidence type="ECO:0000313" key="5">
    <source>
        <dbReference type="EMBL" id="MBZ0156619.1"/>
    </source>
</evidence>
<dbReference type="Gene3D" id="3.90.76.10">
    <property type="entry name" value="Dipeptide-binding Protein, Domain 1"/>
    <property type="match status" value="1"/>
</dbReference>
<name>A0A953M0A9_9BACT</name>
<dbReference type="InterPro" id="IPR000914">
    <property type="entry name" value="SBP_5_dom"/>
</dbReference>
<dbReference type="InterPro" id="IPR023765">
    <property type="entry name" value="SBP_5_CS"/>
</dbReference>
<dbReference type="PANTHER" id="PTHR30290">
    <property type="entry name" value="PERIPLASMIC BINDING COMPONENT OF ABC TRANSPORTER"/>
    <property type="match status" value="1"/>
</dbReference>
<reference evidence="5" key="2">
    <citation type="submission" date="2021-08" db="EMBL/GenBank/DDBJ databases">
        <authorList>
            <person name="Dalcin Martins P."/>
        </authorList>
    </citation>
    <scope>NUCLEOTIDE SEQUENCE</scope>
    <source>
        <strain evidence="5">MAG_39</strain>
    </source>
</reference>
<comment type="similarity">
    <text evidence="1">Belongs to the bacterial solute-binding protein 5 family.</text>
</comment>
<proteinExistence type="inferred from homology"/>
<dbReference type="Proteomes" id="UP000705867">
    <property type="component" value="Unassembled WGS sequence"/>
</dbReference>
<evidence type="ECO:0000259" key="4">
    <source>
        <dbReference type="Pfam" id="PF00496"/>
    </source>
</evidence>
<dbReference type="AlphaFoldDB" id="A0A953M0A9"/>
<dbReference type="EMBL" id="JAIOIV010000082">
    <property type="protein sequence ID" value="MBZ0156619.1"/>
    <property type="molecule type" value="Genomic_DNA"/>
</dbReference>
<dbReference type="CDD" id="cd08514">
    <property type="entry name" value="PBP2_AppA_like"/>
    <property type="match status" value="1"/>
</dbReference>
<comment type="caution">
    <text evidence="5">The sequence shown here is derived from an EMBL/GenBank/DDBJ whole genome shotgun (WGS) entry which is preliminary data.</text>
</comment>
<sequence length="524" mass="60418">MLFLLAPLCFLYGCTREPEIKSPNTITVGSLADAKRLLPFLASDSASGEISGYIFNGLTKYDKNITIIGDLAEAWDISPDGLTITFRLRKGVKWHDGKELTADDVLFTYRTVTNPKVPTPYSSVYGPVDTVEVKDPHTVAVRYKEPYAPALESWGMGIIPKHVLEGKDVTSPELNRNPIGTGPYKLKEWVTGQKIVLEAFDDYFEGRPNIDRFVARIIPDTATMFLELKFGGIDYMGITPPQYKLQANTDFFRRYFQTFRFPAFGYTYLGFNLLDPLFSDKRVRQAMAHAVNKQEIIAGVLLGYGTPCTGPFPPESWAYNPDVRDYEYSPERAKALLAEAGWKTNAYGLIEKKGRTFSFTVLVNQGNDARIKTAQILKEQFRRIGIEMNIKVLEWQAMLHDFIDKKRFEAIILGWALSRDPDLYDIWHSSKTKEEEFNFISYRNDEVDRLLLEGRQTFDREKRKRIYHRIHALLAEDQPYLFLYVPDALPVLHKRFEGVEKAPLGIWYDFIHWYVPKDKAEWYR</sequence>
<dbReference type="GO" id="GO:0015833">
    <property type="term" value="P:peptide transport"/>
    <property type="evidence" value="ECO:0007669"/>
    <property type="project" value="TreeGrafter"/>
</dbReference>
<dbReference type="FunFam" id="3.10.105.10:FF:000006">
    <property type="entry name" value="Peptide ABC transporter substrate-binding protein"/>
    <property type="match status" value="1"/>
</dbReference>
<dbReference type="GO" id="GO:0043190">
    <property type="term" value="C:ATP-binding cassette (ABC) transporter complex"/>
    <property type="evidence" value="ECO:0007669"/>
    <property type="project" value="InterPro"/>
</dbReference>
<dbReference type="FunFam" id="3.90.76.10:FF:000004">
    <property type="entry name" value="Peptide ABC transporter substrate-binding protein"/>
    <property type="match status" value="1"/>
</dbReference>
<dbReference type="InterPro" id="IPR039424">
    <property type="entry name" value="SBP_5"/>
</dbReference>
<evidence type="ECO:0000256" key="3">
    <source>
        <dbReference type="ARBA" id="ARBA00022729"/>
    </source>
</evidence>
<protein>
    <submittedName>
        <fullName evidence="5">Peptide-binding protein</fullName>
    </submittedName>
</protein>
<evidence type="ECO:0000256" key="2">
    <source>
        <dbReference type="ARBA" id="ARBA00022448"/>
    </source>
</evidence>
<evidence type="ECO:0000313" key="6">
    <source>
        <dbReference type="Proteomes" id="UP000705867"/>
    </source>
</evidence>
<dbReference type="PROSITE" id="PS01040">
    <property type="entry name" value="SBP_BACTERIAL_5"/>
    <property type="match status" value="1"/>
</dbReference>
<dbReference type="InterPro" id="IPR030678">
    <property type="entry name" value="Peptide/Ni-bd"/>
</dbReference>
<keyword evidence="3" id="KW-0732">Signal</keyword>
<dbReference type="SUPFAM" id="SSF53850">
    <property type="entry name" value="Periplasmic binding protein-like II"/>
    <property type="match status" value="1"/>
</dbReference>
<organism evidence="5 6">
    <name type="scientific">Candidatus Nitrobium versatile</name>
    <dbReference type="NCBI Taxonomy" id="2884831"/>
    <lineage>
        <taxon>Bacteria</taxon>
        <taxon>Pseudomonadati</taxon>
        <taxon>Nitrospirota</taxon>
        <taxon>Nitrospiria</taxon>
        <taxon>Nitrospirales</taxon>
        <taxon>Nitrospiraceae</taxon>
        <taxon>Candidatus Nitrobium</taxon>
    </lineage>
</organism>
<dbReference type="Gene3D" id="3.10.105.10">
    <property type="entry name" value="Dipeptide-binding Protein, Domain 3"/>
    <property type="match status" value="1"/>
</dbReference>
<reference evidence="5" key="1">
    <citation type="journal article" date="2021" name="bioRxiv">
        <title>Unraveling nitrogen, sulfur and carbon metabolic pathways and microbial community transcriptional responses to substrate deprivation and toxicity stresses in a bioreactor mimicking anoxic brackish coastal sediment conditions.</title>
        <authorList>
            <person name="Martins P.D."/>
            <person name="Echeveste M.J."/>
            <person name="Arshad A."/>
            <person name="Kurth J."/>
            <person name="Ouboter H."/>
            <person name="Jetten M.S.M."/>
            <person name="Welte C.U."/>
        </authorList>
    </citation>
    <scope>NUCLEOTIDE SEQUENCE</scope>
    <source>
        <strain evidence="5">MAG_39</strain>
    </source>
</reference>
<evidence type="ECO:0000256" key="1">
    <source>
        <dbReference type="ARBA" id="ARBA00005695"/>
    </source>
</evidence>
<dbReference type="PANTHER" id="PTHR30290:SF9">
    <property type="entry name" value="OLIGOPEPTIDE-BINDING PROTEIN APPA"/>
    <property type="match status" value="1"/>
</dbReference>